<proteinExistence type="predicted"/>
<feature type="transmembrane region" description="Helical" evidence="1">
    <location>
        <begin position="152"/>
        <end position="176"/>
    </location>
</feature>
<dbReference type="EMBL" id="QLMA01000001">
    <property type="protein sequence ID" value="RAJ87537.1"/>
    <property type="molecule type" value="Genomic_DNA"/>
</dbReference>
<feature type="transmembrane region" description="Helical" evidence="1">
    <location>
        <begin position="258"/>
        <end position="276"/>
    </location>
</feature>
<organism evidence="2 3">
    <name type="scientific">Chitinophaga dinghuensis</name>
    <dbReference type="NCBI Taxonomy" id="1539050"/>
    <lineage>
        <taxon>Bacteria</taxon>
        <taxon>Pseudomonadati</taxon>
        <taxon>Bacteroidota</taxon>
        <taxon>Chitinophagia</taxon>
        <taxon>Chitinophagales</taxon>
        <taxon>Chitinophagaceae</taxon>
        <taxon>Chitinophaga</taxon>
    </lineage>
</organism>
<evidence type="ECO:0000313" key="2">
    <source>
        <dbReference type="EMBL" id="RAJ87537.1"/>
    </source>
</evidence>
<dbReference type="PANTHER" id="PTHR35337">
    <property type="entry name" value="SLR1478 PROTEIN"/>
    <property type="match status" value="1"/>
</dbReference>
<comment type="caution">
    <text evidence="2">The sequence shown here is derived from an EMBL/GenBank/DDBJ whole genome shotgun (WGS) entry which is preliminary data.</text>
</comment>
<feature type="transmembrane region" description="Helical" evidence="1">
    <location>
        <begin position="219"/>
        <end position="238"/>
    </location>
</feature>
<evidence type="ECO:0000313" key="3">
    <source>
        <dbReference type="Proteomes" id="UP000249819"/>
    </source>
</evidence>
<dbReference type="AlphaFoldDB" id="A0A327W9Z5"/>
<evidence type="ECO:0000256" key="1">
    <source>
        <dbReference type="SAM" id="Phobius"/>
    </source>
</evidence>
<keyword evidence="1" id="KW-0472">Membrane</keyword>
<dbReference type="Proteomes" id="UP000249819">
    <property type="component" value="Unassembled WGS sequence"/>
</dbReference>
<keyword evidence="1" id="KW-0812">Transmembrane</keyword>
<keyword evidence="1" id="KW-1133">Transmembrane helix</keyword>
<feature type="transmembrane region" description="Helical" evidence="1">
    <location>
        <begin position="96"/>
        <end position="115"/>
    </location>
</feature>
<keyword evidence="3" id="KW-1185">Reference proteome</keyword>
<dbReference type="OrthoDB" id="9800053at2"/>
<feature type="transmembrane region" description="Helical" evidence="1">
    <location>
        <begin position="282"/>
        <end position="304"/>
    </location>
</feature>
<dbReference type="RefSeq" id="WP_111590218.1">
    <property type="nucleotide sequence ID" value="NZ_QLMA01000001.1"/>
</dbReference>
<dbReference type="PANTHER" id="PTHR35337:SF1">
    <property type="entry name" value="SLR1478 PROTEIN"/>
    <property type="match status" value="1"/>
</dbReference>
<dbReference type="InterPro" id="IPR002798">
    <property type="entry name" value="SpoIIM-like"/>
</dbReference>
<reference evidence="2 3" key="1">
    <citation type="submission" date="2018-06" db="EMBL/GenBank/DDBJ databases">
        <title>Genomic Encyclopedia of Archaeal and Bacterial Type Strains, Phase II (KMG-II): from individual species to whole genera.</title>
        <authorList>
            <person name="Goeker M."/>
        </authorList>
    </citation>
    <scope>NUCLEOTIDE SEQUENCE [LARGE SCALE GENOMIC DNA]</scope>
    <source>
        <strain evidence="2 3">DSM 29821</strain>
    </source>
</reference>
<name>A0A327W9Z5_9BACT</name>
<gene>
    <name evidence="2" type="ORF">CLV59_101289</name>
</gene>
<feature type="transmembrane region" description="Helical" evidence="1">
    <location>
        <begin position="183"/>
        <end position="199"/>
    </location>
</feature>
<dbReference type="Pfam" id="PF01944">
    <property type="entry name" value="SpoIIM"/>
    <property type="match status" value="1"/>
</dbReference>
<sequence length="333" mass="38087">MRESLFIKKNLARWKKYQEEPTDDPDEMSDRFVSVLDDLSYAKTFYSFSKVTRYINSIAANIFQKIYAHKKNDDGRFQLFFKYELPLLFRKYHRTLLYSFCFFTIFVLIGSFSSAHDDTFVRGVLGDEYINMTERNIASGDPFGVYKGESPLLMFLYIAFNNIYVSMQCFVFGIFLSFGTLYFLFRNGVMVGAFHYIFVKHGLGWKAVLIVMTHGTLELSSIVIAGCAGMILGNSLLFPGTLTRLESLKRAARDGIKIMISLIPVFIVAAFLEGFITRYSAMPALVSILILLASLGFIIFYFIWYPIRLHKQGYAISENGKITITHTLPASQD</sequence>
<protein>
    <submittedName>
        <fullName evidence="2">Putative membrane protein SpoIIM required for sporulation</fullName>
    </submittedName>
</protein>
<accession>A0A327W9Z5</accession>